<dbReference type="Proteomes" id="UP000663193">
    <property type="component" value="Chromosome 13"/>
</dbReference>
<evidence type="ECO:0000256" key="1">
    <source>
        <dbReference type="SAM" id="Phobius"/>
    </source>
</evidence>
<dbReference type="VEuPathDB" id="FungiDB:JI435_049380"/>
<organism evidence="2 3">
    <name type="scientific">Phaeosphaeria nodorum (strain SN15 / ATCC MYA-4574 / FGSC 10173)</name>
    <name type="common">Glume blotch fungus</name>
    <name type="synonym">Parastagonospora nodorum</name>
    <dbReference type="NCBI Taxonomy" id="321614"/>
    <lineage>
        <taxon>Eukaryota</taxon>
        <taxon>Fungi</taxon>
        <taxon>Dikarya</taxon>
        <taxon>Ascomycota</taxon>
        <taxon>Pezizomycotina</taxon>
        <taxon>Dothideomycetes</taxon>
        <taxon>Pleosporomycetidae</taxon>
        <taxon>Pleosporales</taxon>
        <taxon>Pleosporineae</taxon>
        <taxon>Phaeosphaeriaceae</taxon>
        <taxon>Parastagonospora</taxon>
    </lineage>
</organism>
<proteinExistence type="predicted"/>
<sequence>MQQNKNSTAGPGPSPSTMVFTLTHGTSKYSIMASPFSVYDRVPYTVETICLLKFWNFITYKTGATTTTHDLIAHVPNSLGGRGETVHMVSAITWVAHLRRCQNAGWYDVYFDIQEREAGAAEPEAILEYLIDIHEMECAQQRRNTKEIRGSVEDSNGTVRDWVFMFLMLVAVCAGMILENHAAGSKGPLGNGPGQKLA</sequence>
<gene>
    <name evidence="2" type="ORF">JI435_049380</name>
</gene>
<keyword evidence="3" id="KW-1185">Reference proteome</keyword>
<dbReference type="RefSeq" id="XP_001795351.1">
    <property type="nucleotide sequence ID" value="XM_001795299.1"/>
</dbReference>
<dbReference type="EMBL" id="CP069035">
    <property type="protein sequence ID" value="QRD01962.1"/>
    <property type="molecule type" value="Genomic_DNA"/>
</dbReference>
<evidence type="ECO:0000313" key="3">
    <source>
        <dbReference type="Proteomes" id="UP000663193"/>
    </source>
</evidence>
<protein>
    <submittedName>
        <fullName evidence="2">Uncharacterized protein</fullName>
    </submittedName>
</protein>
<keyword evidence="1" id="KW-1133">Transmembrane helix</keyword>
<keyword evidence="1" id="KW-0472">Membrane</keyword>
<keyword evidence="1" id="KW-0812">Transmembrane</keyword>
<feature type="transmembrane region" description="Helical" evidence="1">
    <location>
        <begin position="162"/>
        <end position="178"/>
    </location>
</feature>
<dbReference type="KEGG" id="pno:SNOG_04938"/>
<evidence type="ECO:0000313" key="2">
    <source>
        <dbReference type="EMBL" id="QRD01962.1"/>
    </source>
</evidence>
<reference evidence="3" key="1">
    <citation type="journal article" date="2021" name="BMC Genomics">
        <title>Chromosome-level genome assembly and manually-curated proteome of model necrotroph Parastagonospora nodorum Sn15 reveals a genome-wide trove of candidate effector homologs, and redundancy of virulence-related functions within an accessory chromosome.</title>
        <authorList>
            <person name="Bertazzoni S."/>
            <person name="Jones D.A.B."/>
            <person name="Phan H.T."/>
            <person name="Tan K.-C."/>
            <person name="Hane J.K."/>
        </authorList>
    </citation>
    <scope>NUCLEOTIDE SEQUENCE [LARGE SCALE GENOMIC DNA]</scope>
    <source>
        <strain evidence="3">SN15 / ATCC MYA-4574 / FGSC 10173)</strain>
    </source>
</reference>
<accession>A0A7U2FB43</accession>
<name>A0A7U2FB43_PHANO</name>
<dbReference type="AlphaFoldDB" id="A0A7U2FB43"/>